<protein>
    <recommendedName>
        <fullName evidence="4">DUF2780 domain-containing protein</fullName>
    </recommendedName>
</protein>
<gene>
    <name evidence="2" type="ORF">SAMN05216325_11652</name>
</gene>
<organism evidence="2 3">
    <name type="scientific">Nitrosomonas marina</name>
    <dbReference type="NCBI Taxonomy" id="917"/>
    <lineage>
        <taxon>Bacteria</taxon>
        <taxon>Pseudomonadati</taxon>
        <taxon>Pseudomonadota</taxon>
        <taxon>Betaproteobacteria</taxon>
        <taxon>Nitrosomonadales</taxon>
        <taxon>Nitrosomonadaceae</taxon>
        <taxon>Nitrosomonas</taxon>
    </lineage>
</organism>
<dbReference type="PROSITE" id="PS51257">
    <property type="entry name" value="PROKAR_LIPOPROTEIN"/>
    <property type="match status" value="1"/>
</dbReference>
<reference evidence="2 3" key="1">
    <citation type="submission" date="2016-10" db="EMBL/GenBank/DDBJ databases">
        <authorList>
            <person name="de Groot N.N."/>
        </authorList>
    </citation>
    <scope>NUCLEOTIDE SEQUENCE [LARGE SCALE GENOMIC DNA]</scope>
    <source>
        <strain evidence="2 3">Nm22</strain>
    </source>
</reference>
<dbReference type="Pfam" id="PF11075">
    <property type="entry name" value="DUF2780"/>
    <property type="match status" value="1"/>
</dbReference>
<accession>A0A1H8G7T3</accession>
<evidence type="ECO:0000256" key="1">
    <source>
        <dbReference type="SAM" id="SignalP"/>
    </source>
</evidence>
<feature type="signal peptide" evidence="1">
    <location>
        <begin position="1"/>
        <end position="20"/>
    </location>
</feature>
<dbReference type="EMBL" id="FOCP01000016">
    <property type="protein sequence ID" value="SEN39348.1"/>
    <property type="molecule type" value="Genomic_DNA"/>
</dbReference>
<evidence type="ECO:0000313" key="2">
    <source>
        <dbReference type="EMBL" id="SEN39348.1"/>
    </source>
</evidence>
<proteinExistence type="predicted"/>
<dbReference type="OrthoDB" id="8546843at2"/>
<dbReference type="RefSeq" id="WP_090633085.1">
    <property type="nucleotide sequence ID" value="NZ_FOCP01000016.1"/>
</dbReference>
<sequence>MKKRLYTMFAVASITGLASAITGCASSGGNQNALGTIDSGLASVEQSAQSGRQAIQTGTTAATEMTNQANAAIASGAAAASGMTNMAGTTAGQAGLINMLTQQLGVSQQQALGGAGAIFQAAQAGMDPQAFSTLSQSVPGINEMLNAAPAASPPLGGMGSGVSSMLGGAGNTLNSAASLAASFQQLNLSPDMVGQFIPIVTNYVQNTSGQVTANLLRSALSVP</sequence>
<name>A0A1H8G7T3_9PROT</name>
<keyword evidence="1" id="KW-0732">Signal</keyword>
<evidence type="ECO:0000313" key="3">
    <source>
        <dbReference type="Proteomes" id="UP000199459"/>
    </source>
</evidence>
<dbReference type="Proteomes" id="UP000199459">
    <property type="component" value="Unassembled WGS sequence"/>
</dbReference>
<dbReference type="AlphaFoldDB" id="A0A1H8G7T3"/>
<dbReference type="InterPro" id="IPR021302">
    <property type="entry name" value="DUF2780_VcgC/VcgE"/>
</dbReference>
<evidence type="ECO:0008006" key="4">
    <source>
        <dbReference type="Google" id="ProtNLM"/>
    </source>
</evidence>
<feature type="chain" id="PRO_5011553969" description="DUF2780 domain-containing protein" evidence="1">
    <location>
        <begin position="21"/>
        <end position="223"/>
    </location>
</feature>
<dbReference type="STRING" id="917.SAMN05216326_1143"/>